<feature type="compositionally biased region" description="Low complexity" evidence="3">
    <location>
        <begin position="150"/>
        <end position="164"/>
    </location>
</feature>
<feature type="compositionally biased region" description="Basic and acidic residues" evidence="3">
    <location>
        <begin position="167"/>
        <end position="177"/>
    </location>
</feature>
<accession>A0A1I4FNB9</accession>
<evidence type="ECO:0000256" key="2">
    <source>
        <dbReference type="ARBA" id="ARBA00022729"/>
    </source>
</evidence>
<organism evidence="4 5">
    <name type="scientific">Halanaerobium salsuginis</name>
    <dbReference type="NCBI Taxonomy" id="29563"/>
    <lineage>
        <taxon>Bacteria</taxon>
        <taxon>Bacillati</taxon>
        <taxon>Bacillota</taxon>
        <taxon>Clostridia</taxon>
        <taxon>Halanaerobiales</taxon>
        <taxon>Halanaerobiaceae</taxon>
        <taxon>Halanaerobium</taxon>
    </lineage>
</organism>
<dbReference type="Proteomes" id="UP000199006">
    <property type="component" value="Unassembled WGS sequence"/>
</dbReference>
<keyword evidence="2" id="KW-0732">Signal</keyword>
<dbReference type="RefSeq" id="WP_089858838.1">
    <property type="nucleotide sequence ID" value="NZ_FOTI01000003.1"/>
</dbReference>
<dbReference type="OrthoDB" id="2111835at2"/>
<dbReference type="EMBL" id="FOTI01000003">
    <property type="protein sequence ID" value="SFL18336.1"/>
    <property type="molecule type" value="Genomic_DNA"/>
</dbReference>
<name>A0A1I4FNB9_9FIRM</name>
<feature type="region of interest" description="Disordered" evidence="3">
    <location>
        <begin position="150"/>
        <end position="183"/>
    </location>
</feature>
<proteinExistence type="inferred from homology"/>
<dbReference type="SMART" id="SM00935">
    <property type="entry name" value="OmpH"/>
    <property type="match status" value="1"/>
</dbReference>
<sequence>MNWINKNFKLLSLLLLLAILVVAVIILTMSADSKRNSVAYVNLEKVFAEHPARIAAQSKLDKQAAAYQTELEEQAVDLSGVEQKEMLQKYQKQLNGLEGDLLDSVTKEVEAAIAKTALEEKVKFVVNEKDMLYGGYDMTADVIARIKQDWQSSSTSVTDQSVQSGDVKNKSGDKKSESASNNK</sequence>
<dbReference type="STRING" id="29563.SAMN02983006_00404"/>
<dbReference type="InterPro" id="IPR024930">
    <property type="entry name" value="Skp_dom_sf"/>
</dbReference>
<dbReference type="GO" id="GO:0050821">
    <property type="term" value="P:protein stabilization"/>
    <property type="evidence" value="ECO:0007669"/>
    <property type="project" value="TreeGrafter"/>
</dbReference>
<dbReference type="GO" id="GO:0051082">
    <property type="term" value="F:unfolded protein binding"/>
    <property type="evidence" value="ECO:0007669"/>
    <property type="project" value="InterPro"/>
</dbReference>
<dbReference type="Gene3D" id="3.30.910.20">
    <property type="entry name" value="Skp domain"/>
    <property type="match status" value="1"/>
</dbReference>
<comment type="similarity">
    <text evidence="1">Belongs to the Skp family.</text>
</comment>
<gene>
    <name evidence="4" type="ORF">SAMN02983006_00404</name>
</gene>
<dbReference type="InterPro" id="IPR005632">
    <property type="entry name" value="Chaperone_Skp"/>
</dbReference>
<evidence type="ECO:0000313" key="4">
    <source>
        <dbReference type="EMBL" id="SFL18336.1"/>
    </source>
</evidence>
<evidence type="ECO:0000256" key="3">
    <source>
        <dbReference type="SAM" id="MobiDB-lite"/>
    </source>
</evidence>
<dbReference type="AlphaFoldDB" id="A0A1I4FNB9"/>
<evidence type="ECO:0000313" key="5">
    <source>
        <dbReference type="Proteomes" id="UP000199006"/>
    </source>
</evidence>
<protein>
    <submittedName>
        <fullName evidence="4">Periplasmic chaperone for outer membrane proteins Skp</fullName>
    </submittedName>
</protein>
<reference evidence="4 5" key="1">
    <citation type="submission" date="2016-10" db="EMBL/GenBank/DDBJ databases">
        <authorList>
            <person name="de Groot N.N."/>
        </authorList>
    </citation>
    <scope>NUCLEOTIDE SEQUENCE [LARGE SCALE GENOMIC DNA]</scope>
    <source>
        <strain evidence="4 5">ATCC 51327</strain>
    </source>
</reference>
<evidence type="ECO:0000256" key="1">
    <source>
        <dbReference type="ARBA" id="ARBA00009091"/>
    </source>
</evidence>
<keyword evidence="5" id="KW-1185">Reference proteome</keyword>
<dbReference type="PANTHER" id="PTHR35089:SF1">
    <property type="entry name" value="CHAPERONE PROTEIN SKP"/>
    <property type="match status" value="1"/>
</dbReference>
<dbReference type="SUPFAM" id="SSF111384">
    <property type="entry name" value="OmpH-like"/>
    <property type="match status" value="1"/>
</dbReference>
<dbReference type="GO" id="GO:0005829">
    <property type="term" value="C:cytosol"/>
    <property type="evidence" value="ECO:0007669"/>
    <property type="project" value="TreeGrafter"/>
</dbReference>
<dbReference type="PANTHER" id="PTHR35089">
    <property type="entry name" value="CHAPERONE PROTEIN SKP"/>
    <property type="match status" value="1"/>
</dbReference>